<dbReference type="PANTHER" id="PTHR12197:SF251">
    <property type="entry name" value="EG:BACR7C10.4 PROTEIN"/>
    <property type="match status" value="1"/>
</dbReference>
<proteinExistence type="predicted"/>
<dbReference type="AlphaFoldDB" id="A0A1Q9D3H0"/>
<dbReference type="GO" id="GO:0008168">
    <property type="term" value="F:methyltransferase activity"/>
    <property type="evidence" value="ECO:0007669"/>
    <property type="project" value="UniProtKB-KW"/>
</dbReference>
<dbReference type="Gene3D" id="1.10.220.160">
    <property type="match status" value="1"/>
</dbReference>
<dbReference type="Gene3D" id="2.30.42.10">
    <property type="match status" value="1"/>
</dbReference>
<dbReference type="EMBL" id="LSRX01000749">
    <property type="protein sequence ID" value="OLP89685.1"/>
    <property type="molecule type" value="Genomic_DNA"/>
</dbReference>
<dbReference type="Proteomes" id="UP000186817">
    <property type="component" value="Unassembled WGS sequence"/>
</dbReference>
<dbReference type="GO" id="GO:0005634">
    <property type="term" value="C:nucleus"/>
    <property type="evidence" value="ECO:0007669"/>
    <property type="project" value="TreeGrafter"/>
</dbReference>
<dbReference type="InterPro" id="IPR001214">
    <property type="entry name" value="SET_dom"/>
</dbReference>
<dbReference type="InterPro" id="IPR002885">
    <property type="entry name" value="PPR_rpt"/>
</dbReference>
<dbReference type="PANTHER" id="PTHR12197">
    <property type="entry name" value="HISTONE-LYSINE N-METHYLTRANSFERASE SMYD"/>
    <property type="match status" value="1"/>
</dbReference>
<feature type="domain" description="SET" evidence="4">
    <location>
        <begin position="551"/>
        <end position="819"/>
    </location>
</feature>
<keyword evidence="5" id="KW-0489">Methyltransferase</keyword>
<accession>A0A1Q9D3H0</accession>
<dbReference type="InterPro" id="IPR011990">
    <property type="entry name" value="TPR-like_helical_dom_sf"/>
</dbReference>
<evidence type="ECO:0000256" key="1">
    <source>
        <dbReference type="PROSITE-ProRule" id="PRU00708"/>
    </source>
</evidence>
<feature type="region of interest" description="Disordered" evidence="2">
    <location>
        <begin position="444"/>
        <end position="472"/>
    </location>
</feature>
<dbReference type="Pfam" id="PF00856">
    <property type="entry name" value="SET"/>
    <property type="match status" value="1"/>
</dbReference>
<dbReference type="Gene3D" id="2.170.270.10">
    <property type="entry name" value="SET domain"/>
    <property type="match status" value="1"/>
</dbReference>
<gene>
    <name evidence="5" type="primary">ASHR1</name>
    <name evidence="5" type="ORF">AK812_SmicGene28829</name>
</gene>
<evidence type="ECO:0000259" key="4">
    <source>
        <dbReference type="PROSITE" id="PS50280"/>
    </source>
</evidence>
<evidence type="ECO:0000313" key="6">
    <source>
        <dbReference type="Proteomes" id="UP000186817"/>
    </source>
</evidence>
<dbReference type="SUPFAM" id="SSF50156">
    <property type="entry name" value="PDZ domain-like"/>
    <property type="match status" value="1"/>
</dbReference>
<dbReference type="PROSITE" id="PS51375">
    <property type="entry name" value="PPR"/>
    <property type="match status" value="1"/>
</dbReference>
<evidence type="ECO:0000313" key="5">
    <source>
        <dbReference type="EMBL" id="OLP89685.1"/>
    </source>
</evidence>
<protein>
    <submittedName>
        <fullName evidence="5">Histone-lysine N-methyltransferase ASHR1</fullName>
    </submittedName>
</protein>
<feature type="domain" description="PDZ" evidence="3">
    <location>
        <begin position="200"/>
        <end position="293"/>
    </location>
</feature>
<dbReference type="Gene3D" id="6.10.140.2220">
    <property type="match status" value="1"/>
</dbReference>
<dbReference type="SUPFAM" id="SSF82199">
    <property type="entry name" value="SET domain"/>
    <property type="match status" value="1"/>
</dbReference>
<dbReference type="PROSITE" id="PS50280">
    <property type="entry name" value="SET"/>
    <property type="match status" value="1"/>
</dbReference>
<dbReference type="InterPro" id="IPR036034">
    <property type="entry name" value="PDZ_sf"/>
</dbReference>
<organism evidence="5 6">
    <name type="scientific">Symbiodinium microadriaticum</name>
    <name type="common">Dinoflagellate</name>
    <name type="synonym">Zooxanthella microadriatica</name>
    <dbReference type="NCBI Taxonomy" id="2951"/>
    <lineage>
        <taxon>Eukaryota</taxon>
        <taxon>Sar</taxon>
        <taxon>Alveolata</taxon>
        <taxon>Dinophyceae</taxon>
        <taxon>Suessiales</taxon>
        <taxon>Symbiodiniaceae</taxon>
        <taxon>Symbiodinium</taxon>
    </lineage>
</organism>
<evidence type="ECO:0000256" key="2">
    <source>
        <dbReference type="SAM" id="MobiDB-lite"/>
    </source>
</evidence>
<dbReference type="PROSITE" id="PS50106">
    <property type="entry name" value="PDZ"/>
    <property type="match status" value="1"/>
</dbReference>
<dbReference type="OrthoDB" id="265717at2759"/>
<keyword evidence="6" id="KW-1185">Reference proteome</keyword>
<sequence>MRTRLLNVALGCLAAIVGNFVLNSGAGVALSGGLSGRRPAVHRTRRFAKRRQSRQSSLDVRGLLQKAGLILPEPTETFVSESEDDSLEIEAPIPLLQQGLSQRLNEVIGEIEENWPNKEAVVPEDEEIELETPLQNLDVPLQWLERNFDIRPKQEKLVSEKKALRFETPLSALFPGVLEEAFESTETWTDLLLPLLDAESVLVDSMDEANYVTVTLEKPLGIQIEENPPQLGGGVAVKSIKPGSNAARSQLIQPGYQLLAASGTAVHGLHLEDASRPIEAAQGRVQLTFFNGSAETFYGLLGPDPEWLSAFLRKLQMEHFAWSFQEGLAPKKSWSWALELLEELRSQSGVDVQTLHSAYGAAMEACQRASRWEPALELLSEIRRLPKTPTAANYRSAILACERAGEMLKALWLLEEMLEAGLKPDRATYNSAVGACRAILRSPARGDRQRSVTESGWRASSRSKDLPSVQLPGMPIQWDPGMDLQLRSRNASPGPSLAAKRRAVSVGSFERQVTRSSSQGALSSAGFHALRPFTGGAASHGRHMGRRFRHLGLEVRQDAKGRGLYCTRSFRQGETLFVGEAALLVCLPDLWKNRCSKCLASSDDDSLRICKGCGTAAFCSSCRGDLWHSEECPVLAKLLQACQDHARSQGIEEHDRWQQLVCCALSISRLLRLLHSGREPKSSPCAKLAVALLDDFAELCTPPEDIPGDPQAFAATLHACALLMREPLNALFPAELRHSPELADVICHCYEQLTCNSFLVCSDDATPAGQLCDPIAALLNHSCSPNAAIVWQIPAKGRTHRVQCVRDLSAGDEVLISYVDPTRPWWIRQPSLKATYGFICDCGVCRPISAWERSVAAGDRPANLPAGIEESIAAVKAADGTILMISAERTRGLCLFLRKEMGIAVEAASEEDIRRVADAASAVGQLAGPGKLGGEEARKRLLQLRPAWESLLQLLGPRHMLLRELISILRLAEIAEDWKTCMELAPRVLTALGIPDDEMSSRKAEVLAILAIARIRTAEDGASQPKARSEGKAALESMARLYGENLPKQFGVGTLQNLLHENMAMDLDSMD</sequence>
<keyword evidence="5" id="KW-0808">Transferase</keyword>
<evidence type="ECO:0000259" key="3">
    <source>
        <dbReference type="PROSITE" id="PS50106"/>
    </source>
</evidence>
<dbReference type="GO" id="GO:0032259">
    <property type="term" value="P:methylation"/>
    <property type="evidence" value="ECO:0007669"/>
    <property type="project" value="UniProtKB-KW"/>
</dbReference>
<dbReference type="CDD" id="cd20071">
    <property type="entry name" value="SET_SMYD"/>
    <property type="match status" value="1"/>
</dbReference>
<dbReference type="Gene3D" id="1.25.40.10">
    <property type="entry name" value="Tetratricopeptide repeat domain"/>
    <property type="match status" value="1"/>
</dbReference>
<dbReference type="InterPro" id="IPR001478">
    <property type="entry name" value="PDZ"/>
</dbReference>
<dbReference type="InterPro" id="IPR046341">
    <property type="entry name" value="SET_dom_sf"/>
</dbReference>
<dbReference type="Pfam" id="PF00595">
    <property type="entry name" value="PDZ"/>
    <property type="match status" value="1"/>
</dbReference>
<name>A0A1Q9D3H0_SYMMI</name>
<feature type="repeat" description="PPR" evidence="1">
    <location>
        <begin position="390"/>
        <end position="424"/>
    </location>
</feature>
<dbReference type="CDD" id="cd00136">
    <property type="entry name" value="PDZ_canonical"/>
    <property type="match status" value="1"/>
</dbReference>
<reference evidence="5 6" key="1">
    <citation type="submission" date="2016-02" db="EMBL/GenBank/DDBJ databases">
        <title>Genome analysis of coral dinoflagellate symbionts highlights evolutionary adaptations to a symbiotic lifestyle.</title>
        <authorList>
            <person name="Aranda M."/>
            <person name="Li Y."/>
            <person name="Liew Y.J."/>
            <person name="Baumgarten S."/>
            <person name="Simakov O."/>
            <person name="Wilson M."/>
            <person name="Piel J."/>
            <person name="Ashoor H."/>
            <person name="Bougouffa S."/>
            <person name="Bajic V.B."/>
            <person name="Ryu T."/>
            <person name="Ravasi T."/>
            <person name="Bayer T."/>
            <person name="Micklem G."/>
            <person name="Kim H."/>
            <person name="Bhak J."/>
            <person name="Lajeunesse T.C."/>
            <person name="Voolstra C.R."/>
        </authorList>
    </citation>
    <scope>NUCLEOTIDE SEQUENCE [LARGE SCALE GENOMIC DNA]</scope>
    <source>
        <strain evidence="5 6">CCMP2467</strain>
    </source>
</reference>
<comment type="caution">
    <text evidence="5">The sequence shown here is derived from an EMBL/GenBank/DDBJ whole genome shotgun (WGS) entry which is preliminary data.</text>
</comment>
<dbReference type="InterPro" id="IPR050869">
    <property type="entry name" value="H3K4_H4K5_MeTrfase"/>
</dbReference>